<keyword evidence="3 6" id="KW-0812">Transmembrane</keyword>
<dbReference type="InterPro" id="IPR010343">
    <property type="entry name" value="ArAE_1"/>
</dbReference>
<dbReference type="eggNOG" id="COG4129">
    <property type="taxonomic scope" value="Bacteria"/>
</dbReference>
<dbReference type="OrthoDB" id="1653617at2"/>
<evidence type="ECO:0000256" key="5">
    <source>
        <dbReference type="ARBA" id="ARBA00023136"/>
    </source>
</evidence>
<dbReference type="Pfam" id="PF06081">
    <property type="entry name" value="ArAE_1"/>
    <property type="match status" value="1"/>
</dbReference>
<dbReference type="Proteomes" id="UP000000212">
    <property type="component" value="Chromosome"/>
</dbReference>
<keyword evidence="2" id="KW-1003">Cell membrane</keyword>
<comment type="subcellular location">
    <subcellularLocation>
        <location evidence="1">Cell membrane</location>
        <topology evidence="1">Multi-pass membrane protein</topology>
    </subcellularLocation>
</comment>
<name>K8E2P6_CARML</name>
<evidence type="ECO:0000256" key="1">
    <source>
        <dbReference type="ARBA" id="ARBA00004651"/>
    </source>
</evidence>
<protein>
    <submittedName>
        <fullName evidence="7">Uncharacterized protein</fullName>
    </submittedName>
</protein>
<evidence type="ECO:0000256" key="3">
    <source>
        <dbReference type="ARBA" id="ARBA00022692"/>
    </source>
</evidence>
<keyword evidence="5 6" id="KW-0472">Membrane</keyword>
<dbReference type="GO" id="GO:0005886">
    <property type="term" value="C:plasma membrane"/>
    <property type="evidence" value="ECO:0007669"/>
    <property type="project" value="UniProtKB-SubCell"/>
</dbReference>
<dbReference type="EMBL" id="HE999757">
    <property type="protein sequence ID" value="CCO10289.2"/>
    <property type="molecule type" value="Genomic_DNA"/>
</dbReference>
<sequence length="203" mass="22407">MELGQFRLGMRTVKTGIAVAICILIFHYSGRGTPMIASLSAVFALREDVETTVKFGKSRILGNSIGALIAALFIFIQGQLGSSFLIELIGIPFCIMFIIIICDGINYNSGIIGAIATLLIIYFSIPNNETFIYALERVGDTFIGTFIAITINHLIRTPAHEEVKEIKADLKTLDEEKAELEELLNDTKPKNSKKNNLKLILEL</sequence>
<keyword evidence="4 6" id="KW-1133">Transmembrane helix</keyword>
<feature type="transmembrane region" description="Helical" evidence="6">
    <location>
        <begin position="60"/>
        <end position="76"/>
    </location>
</feature>
<feature type="transmembrane region" description="Helical" evidence="6">
    <location>
        <begin position="83"/>
        <end position="101"/>
    </location>
</feature>
<organism evidence="7 8">
    <name type="scientific">Carnobacterium maltaromaticum LMA28</name>
    <dbReference type="NCBI Taxonomy" id="1234679"/>
    <lineage>
        <taxon>Bacteria</taxon>
        <taxon>Bacillati</taxon>
        <taxon>Bacillota</taxon>
        <taxon>Bacilli</taxon>
        <taxon>Lactobacillales</taxon>
        <taxon>Carnobacteriaceae</taxon>
        <taxon>Carnobacterium</taxon>
    </lineage>
</organism>
<reference evidence="8" key="1">
    <citation type="journal article" date="2013" name="Genome Announc.">
        <title>Complete Chromosome Sequence of Carnobacterium maltaromaticum LMA 28.</title>
        <authorList>
            <person name="Cailliez-Grimal C."/>
            <person name="Chaillou S."/>
            <person name="Anba-Mondoloni J."/>
            <person name="Loux V."/>
            <person name="Afzal M.I."/>
            <person name="Rahman A."/>
            <person name="Kergourlay G."/>
            <person name="Champomier-Verges M.C."/>
            <person name="Zagorec M."/>
            <person name="Dalgaard P."/>
            <person name="Leisner J.J."/>
            <person name="Prevost H."/>
            <person name="Revol-Junelles A.M."/>
            <person name="Borges F."/>
        </authorList>
    </citation>
    <scope>NUCLEOTIDE SEQUENCE</scope>
    <source>
        <strain evidence="8">LMA28</strain>
    </source>
</reference>
<dbReference type="HOGENOM" id="CLU_093455_0_1_9"/>
<dbReference type="KEGG" id="cml:BN424_825"/>
<evidence type="ECO:0000313" key="7">
    <source>
        <dbReference type="EMBL" id="CCO10289.2"/>
    </source>
</evidence>
<dbReference type="AlphaFoldDB" id="K8E2P6"/>
<feature type="transmembrane region" description="Helical" evidence="6">
    <location>
        <begin position="107"/>
        <end position="125"/>
    </location>
</feature>
<evidence type="ECO:0000256" key="2">
    <source>
        <dbReference type="ARBA" id="ARBA00022475"/>
    </source>
</evidence>
<dbReference type="STRING" id="1234679.BN424_825"/>
<keyword evidence="8" id="KW-1185">Reference proteome</keyword>
<evidence type="ECO:0000313" key="8">
    <source>
        <dbReference type="Proteomes" id="UP000000212"/>
    </source>
</evidence>
<gene>
    <name evidence="7" type="ORF">BN424_825</name>
</gene>
<evidence type="ECO:0000256" key="4">
    <source>
        <dbReference type="ARBA" id="ARBA00022989"/>
    </source>
</evidence>
<evidence type="ECO:0000256" key="6">
    <source>
        <dbReference type="SAM" id="Phobius"/>
    </source>
</evidence>
<accession>K8E2P6</accession>
<proteinExistence type="predicted"/>
<dbReference type="RefSeq" id="WP_015075711.1">
    <property type="nucleotide sequence ID" value="NC_019425.2"/>
</dbReference>